<feature type="region of interest" description="Disordered" evidence="4">
    <location>
        <begin position="322"/>
        <end position="349"/>
    </location>
</feature>
<evidence type="ECO:0000313" key="6">
    <source>
        <dbReference type="Proteomes" id="UP000007879"/>
    </source>
</evidence>
<dbReference type="AlphaFoldDB" id="A0AAN0JRB0"/>
<keyword evidence="6" id="KW-1185">Reference proteome</keyword>
<dbReference type="EnsemblMetazoa" id="XM_020003819.1">
    <property type="protein sequence ID" value="XP_019859378.1"/>
    <property type="gene ID" value="LOC105315983"/>
</dbReference>
<accession>A0AAN0JRB0</accession>
<dbReference type="GeneID" id="105315983"/>
<evidence type="ECO:0000256" key="3">
    <source>
        <dbReference type="SAM" id="Coils"/>
    </source>
</evidence>
<comment type="similarity">
    <text evidence="1">Belongs to the CCDC149 family.</text>
</comment>
<dbReference type="Pfam" id="PF09789">
    <property type="entry name" value="CC149"/>
    <property type="match status" value="1"/>
</dbReference>
<reference evidence="5" key="2">
    <citation type="submission" date="2024-06" db="UniProtKB">
        <authorList>
            <consortium name="EnsemblMetazoa"/>
        </authorList>
    </citation>
    <scope>IDENTIFICATION</scope>
</reference>
<dbReference type="KEGG" id="aqu:105315983"/>
<keyword evidence="2 3" id="KW-0175">Coiled coil</keyword>
<evidence type="ECO:0000256" key="2">
    <source>
        <dbReference type="ARBA" id="ARBA00023054"/>
    </source>
</evidence>
<proteinExistence type="inferred from homology"/>
<evidence type="ECO:0000256" key="1">
    <source>
        <dbReference type="ARBA" id="ARBA00005872"/>
    </source>
</evidence>
<evidence type="ECO:0000313" key="5">
    <source>
        <dbReference type="EnsemblMetazoa" id="XP_019859378.1"/>
    </source>
</evidence>
<feature type="coiled-coil region" evidence="3">
    <location>
        <begin position="18"/>
        <end position="59"/>
    </location>
</feature>
<dbReference type="PANTHER" id="PTHR21682">
    <property type="entry name" value="COILED-COIL DOMAIN-CONTAINING PROTEIN 149"/>
    <property type="match status" value="1"/>
</dbReference>
<dbReference type="InterPro" id="IPR019179">
    <property type="entry name" value="CC149"/>
</dbReference>
<feature type="compositionally biased region" description="Acidic residues" evidence="4">
    <location>
        <begin position="340"/>
        <end position="349"/>
    </location>
</feature>
<evidence type="ECO:0000256" key="4">
    <source>
        <dbReference type="SAM" id="MobiDB-lite"/>
    </source>
</evidence>
<organism evidence="5 6">
    <name type="scientific">Amphimedon queenslandica</name>
    <name type="common">Sponge</name>
    <dbReference type="NCBI Taxonomy" id="400682"/>
    <lineage>
        <taxon>Eukaryota</taxon>
        <taxon>Metazoa</taxon>
        <taxon>Porifera</taxon>
        <taxon>Demospongiae</taxon>
        <taxon>Heteroscleromorpha</taxon>
        <taxon>Haplosclerida</taxon>
        <taxon>Niphatidae</taxon>
        <taxon>Amphimedon</taxon>
    </lineage>
</organism>
<dbReference type="RefSeq" id="XP_019859378.1">
    <property type="nucleotide sequence ID" value="XM_020003819.1"/>
</dbReference>
<dbReference type="Proteomes" id="UP000007879">
    <property type="component" value="Unassembled WGS sequence"/>
</dbReference>
<dbReference type="PANTHER" id="PTHR21682:SF2">
    <property type="entry name" value="COILED-COIL DOMAIN-CONTAINING PROTEIN 149"/>
    <property type="match status" value="1"/>
</dbReference>
<sequence>MASKKKGKGEVTISLEQYEALQTELSTCKRKLRSKEEAIRILHRELELSQEEKEEFSRLMNHMKDYYLEGQSPNDSTDYESLEFPDQSVDRVTQLEGLIKQLRHKHKEEVQSLKEKLSQARGVLMPSPASLGTDFAEEKARLISQLEAAQSQIMSLVREVQSLEDEKEEAMTERDAFAGKCNTLNKMLEERVNDKVPSRSTFEKLLDENRQLKLELIETQADRDSAINKIDRYKRTVERKKNRDTQNQAIQFMSSEKLSALRQSVRRVQELEVLANSLSEEVKEKSLALSHSRKTNRLLGTRIAELEHRLKVLEISGLWSTPDNEEDDIERGKQPAISWGEEEEEEGEEEVVLVEEDKNGLLVQGCVASACSKD</sequence>
<name>A0AAN0JRB0_AMPQE</name>
<protein>
    <submittedName>
        <fullName evidence="5">Uncharacterized protein</fullName>
    </submittedName>
</protein>
<feature type="coiled-coil region" evidence="3">
    <location>
        <begin position="103"/>
        <end position="288"/>
    </location>
</feature>
<reference evidence="6" key="1">
    <citation type="journal article" date="2010" name="Nature">
        <title>The Amphimedon queenslandica genome and the evolution of animal complexity.</title>
        <authorList>
            <person name="Srivastava M."/>
            <person name="Simakov O."/>
            <person name="Chapman J."/>
            <person name="Fahey B."/>
            <person name="Gauthier M.E."/>
            <person name="Mitros T."/>
            <person name="Richards G.S."/>
            <person name="Conaco C."/>
            <person name="Dacre M."/>
            <person name="Hellsten U."/>
            <person name="Larroux C."/>
            <person name="Putnam N.H."/>
            <person name="Stanke M."/>
            <person name="Adamska M."/>
            <person name="Darling A."/>
            <person name="Degnan S.M."/>
            <person name="Oakley T.H."/>
            <person name="Plachetzki D.C."/>
            <person name="Zhai Y."/>
            <person name="Adamski M."/>
            <person name="Calcino A."/>
            <person name="Cummins S.F."/>
            <person name="Goodstein D.M."/>
            <person name="Harris C."/>
            <person name="Jackson D.J."/>
            <person name="Leys S.P."/>
            <person name="Shu S."/>
            <person name="Woodcroft B.J."/>
            <person name="Vervoort M."/>
            <person name="Kosik K.S."/>
            <person name="Manning G."/>
            <person name="Degnan B.M."/>
            <person name="Rokhsar D.S."/>
        </authorList>
    </citation>
    <scope>NUCLEOTIDE SEQUENCE [LARGE SCALE GENOMIC DNA]</scope>
</reference>